<dbReference type="Gene3D" id="2.40.10.10">
    <property type="entry name" value="Trypsin-like serine proteases"/>
    <property type="match status" value="1"/>
</dbReference>
<dbReference type="AlphaFoldDB" id="A0A3S3P5H7"/>
<evidence type="ECO:0000256" key="5">
    <source>
        <dbReference type="RuleBase" id="RU363034"/>
    </source>
</evidence>
<dbReference type="PANTHER" id="PTHR24252">
    <property type="entry name" value="ACROSIN-RELATED"/>
    <property type="match status" value="1"/>
</dbReference>
<evidence type="ECO:0000256" key="4">
    <source>
        <dbReference type="ARBA" id="ARBA00023157"/>
    </source>
</evidence>
<accession>A0A3S3P5H7</accession>
<organism evidence="7 8">
    <name type="scientific">Dinothrombium tinctorium</name>
    <dbReference type="NCBI Taxonomy" id="1965070"/>
    <lineage>
        <taxon>Eukaryota</taxon>
        <taxon>Metazoa</taxon>
        <taxon>Ecdysozoa</taxon>
        <taxon>Arthropoda</taxon>
        <taxon>Chelicerata</taxon>
        <taxon>Arachnida</taxon>
        <taxon>Acari</taxon>
        <taxon>Acariformes</taxon>
        <taxon>Trombidiformes</taxon>
        <taxon>Prostigmata</taxon>
        <taxon>Anystina</taxon>
        <taxon>Parasitengona</taxon>
        <taxon>Trombidioidea</taxon>
        <taxon>Trombidiidae</taxon>
        <taxon>Dinothrombium</taxon>
    </lineage>
</organism>
<name>A0A3S3P5H7_9ACAR</name>
<dbReference type="InterPro" id="IPR033116">
    <property type="entry name" value="TRYPSIN_SER"/>
</dbReference>
<keyword evidence="4" id="KW-1015">Disulfide bond</keyword>
<dbReference type="PROSITE" id="PS00135">
    <property type="entry name" value="TRYPSIN_SER"/>
    <property type="match status" value="1"/>
</dbReference>
<dbReference type="SUPFAM" id="SSF50494">
    <property type="entry name" value="Trypsin-like serine proteases"/>
    <property type="match status" value="1"/>
</dbReference>
<dbReference type="EMBL" id="NCKU01009281">
    <property type="protein sequence ID" value="RWS01388.1"/>
    <property type="molecule type" value="Genomic_DNA"/>
</dbReference>
<sequence>IISNAEEITCGLNNAQRDSQGTIGKFVIGGREVIPGEVPGYALLKVKHCLFGVLCQEGFCGASILSKTRLVTAAHCVHSPLPSFMKTTATVCVGAHEKENESDGKKCYKTDNIRVHPRYNTNSITNDIALIEIPRGMDVAKFTNNGYGSTNTFCQPKDLSYVGADCFVAGFGIWKRGKQELAPKLQISKMVIIPNEECKKNYTSVTDNQICARGPEGQTACNGDSGGPLFCLNDQQKYELVGEVSYGTQNCPEGYPVVYTRNSKYLDFINSK</sequence>
<proteinExistence type="predicted"/>
<feature type="non-terminal residue" evidence="7">
    <location>
        <position position="272"/>
    </location>
</feature>
<dbReference type="OrthoDB" id="8440449at2759"/>
<dbReference type="InterPro" id="IPR009003">
    <property type="entry name" value="Peptidase_S1_PA"/>
</dbReference>
<dbReference type="STRING" id="1965070.A0A3S3P5H7"/>
<protein>
    <recommendedName>
        <fullName evidence="6">Peptidase S1 domain-containing protein</fullName>
    </recommendedName>
</protein>
<evidence type="ECO:0000256" key="3">
    <source>
        <dbReference type="ARBA" id="ARBA00022825"/>
    </source>
</evidence>
<dbReference type="GO" id="GO:0006508">
    <property type="term" value="P:proteolysis"/>
    <property type="evidence" value="ECO:0007669"/>
    <property type="project" value="UniProtKB-KW"/>
</dbReference>
<keyword evidence="2 5" id="KW-0378">Hydrolase</keyword>
<dbReference type="GO" id="GO:0004252">
    <property type="term" value="F:serine-type endopeptidase activity"/>
    <property type="evidence" value="ECO:0007669"/>
    <property type="project" value="InterPro"/>
</dbReference>
<dbReference type="SMART" id="SM00020">
    <property type="entry name" value="Tryp_SPc"/>
    <property type="match status" value="1"/>
</dbReference>
<dbReference type="InterPro" id="IPR001254">
    <property type="entry name" value="Trypsin_dom"/>
</dbReference>
<evidence type="ECO:0000256" key="2">
    <source>
        <dbReference type="ARBA" id="ARBA00022801"/>
    </source>
</evidence>
<feature type="non-terminal residue" evidence="7">
    <location>
        <position position="1"/>
    </location>
</feature>
<dbReference type="CDD" id="cd00190">
    <property type="entry name" value="Tryp_SPc"/>
    <property type="match status" value="1"/>
</dbReference>
<reference evidence="7 8" key="1">
    <citation type="journal article" date="2018" name="Gigascience">
        <title>Genomes of trombidid mites reveal novel predicted allergens and laterally-transferred genes associated with secondary metabolism.</title>
        <authorList>
            <person name="Dong X."/>
            <person name="Chaisiri K."/>
            <person name="Xia D."/>
            <person name="Armstrong S.D."/>
            <person name="Fang Y."/>
            <person name="Donnelly M.J."/>
            <person name="Kadowaki T."/>
            <person name="McGarry J.W."/>
            <person name="Darby A.C."/>
            <person name="Makepeace B.L."/>
        </authorList>
    </citation>
    <scope>NUCLEOTIDE SEQUENCE [LARGE SCALE GENOMIC DNA]</scope>
    <source>
        <strain evidence="7">UoL-WK</strain>
    </source>
</reference>
<dbReference type="PROSITE" id="PS00134">
    <property type="entry name" value="TRYPSIN_HIS"/>
    <property type="match status" value="1"/>
</dbReference>
<dbReference type="FunFam" id="2.40.10.10:FF:000068">
    <property type="entry name" value="transmembrane protease serine 2"/>
    <property type="match status" value="1"/>
</dbReference>
<dbReference type="PRINTS" id="PR00722">
    <property type="entry name" value="CHYMOTRYPSIN"/>
</dbReference>
<evidence type="ECO:0000256" key="1">
    <source>
        <dbReference type="ARBA" id="ARBA00022670"/>
    </source>
</evidence>
<evidence type="ECO:0000313" key="8">
    <source>
        <dbReference type="Proteomes" id="UP000285301"/>
    </source>
</evidence>
<evidence type="ECO:0000313" key="7">
    <source>
        <dbReference type="EMBL" id="RWS01388.1"/>
    </source>
</evidence>
<dbReference type="PROSITE" id="PS50240">
    <property type="entry name" value="TRYPSIN_DOM"/>
    <property type="match status" value="1"/>
</dbReference>
<feature type="domain" description="Peptidase S1" evidence="6">
    <location>
        <begin position="27"/>
        <end position="272"/>
    </location>
</feature>
<dbReference type="FunFam" id="2.40.10.10:FF:000036">
    <property type="entry name" value="Trypsin beta"/>
    <property type="match status" value="1"/>
</dbReference>
<dbReference type="PANTHER" id="PTHR24252:SF7">
    <property type="entry name" value="HYALIN"/>
    <property type="match status" value="1"/>
</dbReference>
<keyword evidence="3 5" id="KW-0720">Serine protease</keyword>
<dbReference type="Proteomes" id="UP000285301">
    <property type="component" value="Unassembled WGS sequence"/>
</dbReference>
<evidence type="ECO:0000259" key="6">
    <source>
        <dbReference type="PROSITE" id="PS50240"/>
    </source>
</evidence>
<gene>
    <name evidence="7" type="ORF">B4U79_10244</name>
</gene>
<dbReference type="InterPro" id="IPR018114">
    <property type="entry name" value="TRYPSIN_HIS"/>
</dbReference>
<dbReference type="Pfam" id="PF00089">
    <property type="entry name" value="Trypsin"/>
    <property type="match status" value="1"/>
</dbReference>
<keyword evidence="1 5" id="KW-0645">Protease</keyword>
<comment type="caution">
    <text evidence="7">The sequence shown here is derived from an EMBL/GenBank/DDBJ whole genome shotgun (WGS) entry which is preliminary data.</text>
</comment>
<dbReference type="InterPro" id="IPR043504">
    <property type="entry name" value="Peptidase_S1_PA_chymotrypsin"/>
</dbReference>
<keyword evidence="8" id="KW-1185">Reference proteome</keyword>
<dbReference type="InterPro" id="IPR001314">
    <property type="entry name" value="Peptidase_S1A"/>
</dbReference>